<evidence type="ECO:0000256" key="6">
    <source>
        <dbReference type="ARBA" id="ARBA00023242"/>
    </source>
</evidence>
<reference evidence="9 10" key="1">
    <citation type="submission" date="2024-07" db="EMBL/GenBank/DDBJ databases">
        <title>Chromosome-level genome assembly of the water stick insect Ranatra chinensis (Heteroptera: Nepidae).</title>
        <authorList>
            <person name="Liu X."/>
        </authorList>
    </citation>
    <scope>NUCLEOTIDE SEQUENCE [LARGE SCALE GENOMIC DNA]</scope>
    <source>
        <strain evidence="9">Cailab_2021Rc</strain>
        <tissue evidence="9">Muscle</tissue>
    </source>
</reference>
<feature type="compositionally biased region" description="Polar residues" evidence="7">
    <location>
        <begin position="74"/>
        <end position="83"/>
    </location>
</feature>
<dbReference type="AlphaFoldDB" id="A0ABD0YYC1"/>
<proteinExistence type="predicted"/>
<evidence type="ECO:0000313" key="10">
    <source>
        <dbReference type="Proteomes" id="UP001558652"/>
    </source>
</evidence>
<evidence type="ECO:0000256" key="2">
    <source>
        <dbReference type="ARBA" id="ARBA00022473"/>
    </source>
</evidence>
<accession>A0ABD0YYC1</accession>
<keyword evidence="10" id="KW-1185">Reference proteome</keyword>
<evidence type="ECO:0000313" key="9">
    <source>
        <dbReference type="EMBL" id="KAL1140934.1"/>
    </source>
</evidence>
<keyword evidence="4" id="KW-0863">Zinc-finger</keyword>
<organism evidence="9 10">
    <name type="scientific">Ranatra chinensis</name>
    <dbReference type="NCBI Taxonomy" id="642074"/>
    <lineage>
        <taxon>Eukaryota</taxon>
        <taxon>Metazoa</taxon>
        <taxon>Ecdysozoa</taxon>
        <taxon>Arthropoda</taxon>
        <taxon>Hexapoda</taxon>
        <taxon>Insecta</taxon>
        <taxon>Pterygota</taxon>
        <taxon>Neoptera</taxon>
        <taxon>Paraneoptera</taxon>
        <taxon>Hemiptera</taxon>
        <taxon>Heteroptera</taxon>
        <taxon>Panheteroptera</taxon>
        <taxon>Nepomorpha</taxon>
        <taxon>Nepidae</taxon>
        <taxon>Ranatrinae</taxon>
        <taxon>Ranatra</taxon>
    </lineage>
</organism>
<keyword evidence="3" id="KW-0479">Metal-binding</keyword>
<keyword evidence="6" id="KW-0539">Nucleus</keyword>
<evidence type="ECO:0000256" key="3">
    <source>
        <dbReference type="ARBA" id="ARBA00022723"/>
    </source>
</evidence>
<evidence type="ECO:0000256" key="7">
    <source>
        <dbReference type="SAM" id="MobiDB-lite"/>
    </source>
</evidence>
<feature type="domain" description="ZNF380 coiled-coil" evidence="8">
    <location>
        <begin position="150"/>
        <end position="224"/>
    </location>
</feature>
<dbReference type="PANTHER" id="PTHR13278:SF0">
    <property type="entry name" value="ZINC FINGER PROTEIN 830"/>
    <property type="match status" value="1"/>
</dbReference>
<feature type="region of interest" description="Disordered" evidence="7">
    <location>
        <begin position="38"/>
        <end position="116"/>
    </location>
</feature>
<feature type="non-terminal residue" evidence="9">
    <location>
        <position position="1"/>
    </location>
</feature>
<protein>
    <recommendedName>
        <fullName evidence="8">ZNF380 coiled-coil domain-containing protein</fullName>
    </recommendedName>
</protein>
<dbReference type="PANTHER" id="PTHR13278">
    <property type="entry name" value="ZINC FINGER PROTEIN 830"/>
    <property type="match status" value="1"/>
</dbReference>
<evidence type="ECO:0000256" key="4">
    <source>
        <dbReference type="ARBA" id="ARBA00022771"/>
    </source>
</evidence>
<dbReference type="GO" id="GO:0005634">
    <property type="term" value="C:nucleus"/>
    <property type="evidence" value="ECO:0007669"/>
    <property type="project" value="UniProtKB-SubCell"/>
</dbReference>
<dbReference type="EMBL" id="JBFDAA010000001">
    <property type="protein sequence ID" value="KAL1140934.1"/>
    <property type="molecule type" value="Genomic_DNA"/>
</dbReference>
<evidence type="ECO:0000256" key="5">
    <source>
        <dbReference type="ARBA" id="ARBA00022833"/>
    </source>
</evidence>
<name>A0ABD0YYC1_9HEMI</name>
<keyword evidence="5" id="KW-0862">Zinc</keyword>
<dbReference type="InterPro" id="IPR040050">
    <property type="entry name" value="ZNF830-like"/>
</dbReference>
<keyword evidence="2" id="KW-0217">Developmental protein</keyword>
<dbReference type="GO" id="GO:0008270">
    <property type="term" value="F:zinc ion binding"/>
    <property type="evidence" value="ECO:0007669"/>
    <property type="project" value="UniProtKB-KW"/>
</dbReference>
<evidence type="ECO:0000256" key="1">
    <source>
        <dbReference type="ARBA" id="ARBA00004324"/>
    </source>
</evidence>
<evidence type="ECO:0000259" key="8">
    <source>
        <dbReference type="Pfam" id="PF23406"/>
    </source>
</evidence>
<dbReference type="Proteomes" id="UP001558652">
    <property type="component" value="Unassembled WGS sequence"/>
</dbReference>
<comment type="subcellular location">
    <subcellularLocation>
        <location evidence="1">Nucleus speckle</location>
    </subcellularLocation>
</comment>
<sequence>HLDDGTLLCIVCESIVRSGAVWPVHLNSVRHKEKVAERKKMAATATTVLPPQSQPAPPESSLMQPPAKPPLKRPSTSSQLAQSDDSEPKPTPKKLKGILKNAPPLPPGFFDSTPSPVQVKNEEIPEEGLKAEEPGQNCQTRQNQTREADLPEGFFDDPVLDAKARNVEYKDPIQEEWDRFQKEIKEENSVSAQIIQDDTEVATVERQIIEVDEQLRNWSRYDRITYLCVTYYHVLIGYMFFPSTFHFNVLTDACISL</sequence>
<dbReference type="InterPro" id="IPR059039">
    <property type="entry name" value="ZNF380_CC"/>
</dbReference>
<comment type="caution">
    <text evidence="9">The sequence shown here is derived from an EMBL/GenBank/DDBJ whole genome shotgun (WGS) entry which is preliminary data.</text>
</comment>
<dbReference type="Pfam" id="PF23406">
    <property type="entry name" value="ZNF380_CC"/>
    <property type="match status" value="1"/>
</dbReference>
<gene>
    <name evidence="9" type="ORF">AAG570_000862</name>
</gene>